<protein>
    <submittedName>
        <fullName evidence="1">Uncharacterized protein</fullName>
    </submittedName>
</protein>
<name>A0A8S5Q344_9CAUD</name>
<proteinExistence type="predicted"/>
<evidence type="ECO:0000313" key="1">
    <source>
        <dbReference type="EMBL" id="DAE13570.1"/>
    </source>
</evidence>
<organism evidence="1">
    <name type="scientific">Siphoviridae sp. ctVif31</name>
    <dbReference type="NCBI Taxonomy" id="2825532"/>
    <lineage>
        <taxon>Viruses</taxon>
        <taxon>Duplodnaviria</taxon>
        <taxon>Heunggongvirae</taxon>
        <taxon>Uroviricota</taxon>
        <taxon>Caudoviricetes</taxon>
    </lineage>
</organism>
<dbReference type="EMBL" id="BK015567">
    <property type="protein sequence ID" value="DAE13570.1"/>
    <property type="molecule type" value="Genomic_DNA"/>
</dbReference>
<sequence length="49" mass="5677">MVTQFTLLATYNKEQGKFKSLVKIHSSFHCPLSGNEIILTHRKNIFNIK</sequence>
<reference evidence="1" key="1">
    <citation type="journal article" date="2021" name="Proc. Natl. Acad. Sci. U.S.A.">
        <title>A Catalog of Tens of Thousands of Viruses from Human Metagenomes Reveals Hidden Associations with Chronic Diseases.</title>
        <authorList>
            <person name="Tisza M.J."/>
            <person name="Buck C.B."/>
        </authorList>
    </citation>
    <scope>NUCLEOTIDE SEQUENCE</scope>
    <source>
        <strain evidence="1">CtVif31</strain>
    </source>
</reference>
<accession>A0A8S5Q344</accession>